<dbReference type="OrthoDB" id="9786540at2"/>
<reference evidence="1 2" key="1">
    <citation type="journal article" date="2014" name="ISME J.">
        <title>Ecophysiology of Thioploca ingrica as revealed by the complete genome sequence supplemented with proteomic evidence.</title>
        <authorList>
            <person name="Kojima H."/>
            <person name="Ogura Y."/>
            <person name="Yamamoto N."/>
            <person name="Togashi T."/>
            <person name="Mori H."/>
            <person name="Watanabe T."/>
            <person name="Nemoto F."/>
            <person name="Kurokawa K."/>
            <person name="Hayashi T."/>
            <person name="Fukui M."/>
        </authorList>
    </citation>
    <scope>NUCLEOTIDE SEQUENCE [LARGE SCALE GENOMIC DNA]</scope>
</reference>
<proteinExistence type="predicted"/>
<evidence type="ECO:0000313" key="2">
    <source>
        <dbReference type="Proteomes" id="UP000031623"/>
    </source>
</evidence>
<gene>
    <name evidence="1" type="ORF">THII_0380</name>
</gene>
<dbReference type="KEGG" id="tig:THII_0380"/>
<sequence>MNSTTILFQKHYTGRFINMLRWHQLEDLWETVKAQPHGWYIYFVGEPVPTTPVQDIELNQFIQEIDQLLRQEHDYDYCGIVYADDKETPAMIKIYDPHNLGAVCGSSGTTIPPRWLLTRIPPESIANNAPTPNNRKRWWQQLFSVGNNIV</sequence>
<dbReference type="EMBL" id="AP014633">
    <property type="protein sequence ID" value="BAP54677.1"/>
    <property type="molecule type" value="Genomic_DNA"/>
</dbReference>
<keyword evidence="2" id="KW-1185">Reference proteome</keyword>
<dbReference type="AlphaFoldDB" id="A0A090AHC4"/>
<accession>A0A090AHC4</accession>
<protein>
    <submittedName>
        <fullName evidence="1">Uncharacterized protein</fullName>
    </submittedName>
</protein>
<name>A0A090AHC4_9GAMM</name>
<organism evidence="1 2">
    <name type="scientific">Thioploca ingrica</name>
    <dbReference type="NCBI Taxonomy" id="40754"/>
    <lineage>
        <taxon>Bacteria</taxon>
        <taxon>Pseudomonadati</taxon>
        <taxon>Pseudomonadota</taxon>
        <taxon>Gammaproteobacteria</taxon>
        <taxon>Thiotrichales</taxon>
        <taxon>Thiotrichaceae</taxon>
        <taxon>Thioploca</taxon>
    </lineage>
</organism>
<evidence type="ECO:0000313" key="1">
    <source>
        <dbReference type="EMBL" id="BAP54677.1"/>
    </source>
</evidence>
<dbReference type="Proteomes" id="UP000031623">
    <property type="component" value="Chromosome"/>
</dbReference>
<dbReference type="STRING" id="40754.THII_0380"/>
<dbReference type="HOGENOM" id="CLU_1748841_0_0_6"/>